<feature type="binding site" evidence="7">
    <location>
        <position position="490"/>
    </location>
    <ligand>
        <name>ATP</name>
        <dbReference type="ChEBI" id="CHEBI:30616"/>
    </ligand>
</feature>
<dbReference type="GO" id="GO:0016740">
    <property type="term" value="F:transferase activity"/>
    <property type="evidence" value="ECO:0007669"/>
    <property type="project" value="UniProtKB-ARBA"/>
</dbReference>
<proteinExistence type="inferred from homology"/>
<name>A0A3E2NH34_9FIRM</name>
<dbReference type="GO" id="GO:0005737">
    <property type="term" value="C:cytoplasm"/>
    <property type="evidence" value="ECO:0007669"/>
    <property type="project" value="UniProtKB-SubCell"/>
</dbReference>
<dbReference type="GO" id="GO:0003676">
    <property type="term" value="F:nucleic acid binding"/>
    <property type="evidence" value="ECO:0007669"/>
    <property type="project" value="InterPro"/>
</dbReference>
<protein>
    <recommendedName>
        <fullName evidence="7">Aspartate--tRNA(Asp/Asn) ligase</fullName>
        <ecNumber evidence="7">6.1.1.23</ecNumber>
    </recommendedName>
    <alternativeName>
        <fullName evidence="7">Aspartyl-tRNA synthetase</fullName>
        <shortName evidence="7">AspRS</shortName>
    </alternativeName>
    <alternativeName>
        <fullName evidence="7">Non-discriminating aspartyl-tRNA synthetase</fullName>
        <shortName evidence="7">ND-AspRS</shortName>
    </alternativeName>
</protein>
<dbReference type="Gene3D" id="2.40.50.140">
    <property type="entry name" value="Nucleic acid-binding proteins"/>
    <property type="match status" value="1"/>
</dbReference>
<feature type="binding site" evidence="7">
    <location>
        <begin position="542"/>
        <end position="545"/>
    </location>
    <ligand>
        <name>ATP</name>
        <dbReference type="ChEBI" id="CHEBI:30616"/>
    </ligand>
</feature>
<keyword evidence="3 7" id="KW-0547">Nucleotide-binding</keyword>
<dbReference type="GO" id="GO:0140096">
    <property type="term" value="F:catalytic activity, acting on a protein"/>
    <property type="evidence" value="ECO:0007669"/>
    <property type="project" value="UniProtKB-ARBA"/>
</dbReference>
<dbReference type="PANTHER" id="PTHR22594">
    <property type="entry name" value="ASPARTYL/LYSYL-TRNA SYNTHETASE"/>
    <property type="match status" value="1"/>
</dbReference>
<comment type="similarity">
    <text evidence="1 7">Belongs to the class-II aminoacyl-tRNA synthetase family. Type 1 subfamily.</text>
</comment>
<feature type="binding site" evidence="7">
    <location>
        <position position="237"/>
    </location>
    <ligand>
        <name>ATP</name>
        <dbReference type="ChEBI" id="CHEBI:30616"/>
    </ligand>
</feature>
<evidence type="ECO:0000256" key="4">
    <source>
        <dbReference type="ARBA" id="ARBA00022840"/>
    </source>
</evidence>
<dbReference type="InterPro" id="IPR004364">
    <property type="entry name" value="Aa-tRNA-synt_II"/>
</dbReference>
<dbReference type="GO" id="GO:0005524">
    <property type="term" value="F:ATP binding"/>
    <property type="evidence" value="ECO:0007669"/>
    <property type="project" value="UniProtKB-UniRule"/>
</dbReference>
<feature type="binding site" evidence="7">
    <location>
        <begin position="228"/>
        <end position="230"/>
    </location>
    <ligand>
        <name>ATP</name>
        <dbReference type="ChEBI" id="CHEBI:30616"/>
    </ligand>
</feature>
<dbReference type="SUPFAM" id="SSF55261">
    <property type="entry name" value="GAD domain-like"/>
    <property type="match status" value="1"/>
</dbReference>
<comment type="caution">
    <text evidence="7">Lacks conserved residue(s) required for the propagation of feature annotation.</text>
</comment>
<evidence type="ECO:0000313" key="11">
    <source>
        <dbReference type="Proteomes" id="UP000260680"/>
    </source>
</evidence>
<dbReference type="HAMAP" id="MF_00044">
    <property type="entry name" value="Asp_tRNA_synth_type1"/>
    <property type="match status" value="1"/>
</dbReference>
<comment type="function">
    <text evidence="7">Aspartyl-tRNA synthetase with relaxed tRNA specificity since it is able to aspartylate not only its cognate tRNA(Asp) but also tRNA(Asn). Reaction proceeds in two steps: L-aspartate is first activated by ATP to form Asp-AMP and then transferred to the acceptor end of tRNA(Asp/Asn).</text>
</comment>
<evidence type="ECO:0000313" key="9">
    <source>
        <dbReference type="EMBL" id="GLB32353.1"/>
    </source>
</evidence>
<dbReference type="Gene3D" id="3.30.1360.30">
    <property type="entry name" value="GAD-like domain"/>
    <property type="match status" value="1"/>
</dbReference>
<keyword evidence="5 7" id="KW-0648">Protein biosynthesis</keyword>
<dbReference type="CDD" id="cd04317">
    <property type="entry name" value="EcAspRS_like_N"/>
    <property type="match status" value="1"/>
</dbReference>
<gene>
    <name evidence="7 9" type="primary">aspS</name>
    <name evidence="10" type="ORF">DS742_03515</name>
    <name evidence="9" type="ORF">LAD12857_42760</name>
</gene>
<dbReference type="InterPro" id="IPR004524">
    <property type="entry name" value="Asp-tRNA-ligase_1"/>
</dbReference>
<dbReference type="PRINTS" id="PR01042">
    <property type="entry name" value="TRNASYNTHASP"/>
</dbReference>
<dbReference type="NCBIfam" id="TIGR00459">
    <property type="entry name" value="aspS_bact"/>
    <property type="match status" value="1"/>
</dbReference>
<keyword evidence="6 7" id="KW-0030">Aminoacyl-tRNA synthetase</keyword>
<accession>A0A3E2NH34</accession>
<evidence type="ECO:0000256" key="7">
    <source>
        <dbReference type="HAMAP-Rule" id="MF_00044"/>
    </source>
</evidence>
<organism evidence="10 11">
    <name type="scientific">Lacrimispora amygdalina</name>
    <dbReference type="NCBI Taxonomy" id="253257"/>
    <lineage>
        <taxon>Bacteria</taxon>
        <taxon>Bacillati</taxon>
        <taxon>Bacillota</taxon>
        <taxon>Clostridia</taxon>
        <taxon>Lachnospirales</taxon>
        <taxon>Lachnospiraceae</taxon>
        <taxon>Lacrimispora</taxon>
    </lineage>
</organism>
<dbReference type="EMBL" id="BRPJ01000091">
    <property type="protein sequence ID" value="GLB32353.1"/>
    <property type="molecule type" value="Genomic_DNA"/>
</dbReference>
<dbReference type="GO" id="GO:0006422">
    <property type="term" value="P:aspartyl-tRNA aminoacylation"/>
    <property type="evidence" value="ECO:0007669"/>
    <property type="project" value="UniProtKB-UniRule"/>
</dbReference>
<dbReference type="Proteomes" id="UP000260680">
    <property type="component" value="Unassembled WGS sequence"/>
</dbReference>
<sequence>MAESMLGLKRSHRCTEVTAACAGKEVTVMGWVQKSRNKGGIIFVDLRDRSGILQIIFEESDCGAENFAKAEKLRSEFVIAVTGVVENRAGGVNENLATGAIEVRANGLRILSESETPPFPVEENSKTKEELRLKFRYLDLRRPDIQKNIMIRSQVATLTRAFLAEEGFLEIETPTLIKSTPEGARDYLVPSRVHPGSFYALPQSPQLFKQLLMCSGYDRYFQLARCYRDEDLRADRQPEFTQIDMELSFVDVEDVLAVNERLLKKLFKEICNFDVELPITRMTWREAMDRFGSDKPDMRFGMELKNVSDVVKNTEFAVFKGALENGGSVRGINAKGQAAMPRKKIDALVEYAKGFGAKGLAYLAVNEDGTYKCSFSKFMSEEELETLAKAMDGQPGDLLLFAADRDKVVFDVLGNLRLELARQLELLKKDDFKFLWVTEFPLLEYSEEQGRFTAMHHPFTMPMEEDWALIDTDPGAVRAKAYDIVLNGTELGGGSVRIHQGDIQSKMFEVLGFTKEQANEQFGFLLDAFRFGVPPHAGLAYGLDRVVMLMVGADSIRDVIAFPKVKDASCLMSEAPAPVDPRQLEDLGIKVSEETES</sequence>
<dbReference type="InterPro" id="IPR047090">
    <property type="entry name" value="AspRS_core"/>
</dbReference>
<dbReference type="SUPFAM" id="SSF55681">
    <property type="entry name" value="Class II aaRS and biotin synthetases"/>
    <property type="match status" value="1"/>
</dbReference>
<evidence type="ECO:0000313" key="12">
    <source>
        <dbReference type="Proteomes" id="UP001419084"/>
    </source>
</evidence>
<dbReference type="Proteomes" id="UP001419084">
    <property type="component" value="Unassembled WGS sequence"/>
</dbReference>
<feature type="binding site" evidence="7">
    <location>
        <position position="228"/>
    </location>
    <ligand>
        <name>L-aspartate</name>
        <dbReference type="ChEBI" id="CHEBI:29991"/>
    </ligand>
</feature>
<comment type="subunit">
    <text evidence="7">Homodimer.</text>
</comment>
<dbReference type="EMBL" id="QOHO01000012">
    <property type="protein sequence ID" value="RFZ80328.1"/>
    <property type="molecule type" value="Genomic_DNA"/>
</dbReference>
<dbReference type="Gene3D" id="3.30.930.10">
    <property type="entry name" value="Bira Bifunctional Protein, Domain 2"/>
    <property type="match status" value="1"/>
</dbReference>
<feature type="domain" description="Aminoacyl-transfer RNA synthetases class-II family profile" evidence="8">
    <location>
        <begin position="151"/>
        <end position="563"/>
    </location>
</feature>
<keyword evidence="7" id="KW-0963">Cytoplasm</keyword>
<evidence type="ECO:0000256" key="5">
    <source>
        <dbReference type="ARBA" id="ARBA00022917"/>
    </source>
</evidence>
<keyword evidence="4 7" id="KW-0067">ATP-binding</keyword>
<dbReference type="InterPro" id="IPR012340">
    <property type="entry name" value="NA-bd_OB-fold"/>
</dbReference>
<dbReference type="CDD" id="cd00777">
    <property type="entry name" value="AspRS_core"/>
    <property type="match status" value="1"/>
</dbReference>
<dbReference type="InterPro" id="IPR002312">
    <property type="entry name" value="Asp/Asn-tRNA-synth_IIb"/>
</dbReference>
<dbReference type="EC" id="6.1.1.23" evidence="7"/>
<dbReference type="InterPro" id="IPR047089">
    <property type="entry name" value="Asp-tRNA-ligase_1_N"/>
</dbReference>
<dbReference type="Pfam" id="PF01336">
    <property type="entry name" value="tRNA_anti-codon"/>
    <property type="match status" value="1"/>
</dbReference>
<dbReference type="PROSITE" id="PS50862">
    <property type="entry name" value="AA_TRNA_LIGASE_II"/>
    <property type="match status" value="1"/>
</dbReference>
<dbReference type="InterPro" id="IPR006195">
    <property type="entry name" value="aa-tRNA-synth_II"/>
</dbReference>
<evidence type="ECO:0000256" key="6">
    <source>
        <dbReference type="ARBA" id="ARBA00023146"/>
    </source>
</evidence>
<dbReference type="Pfam" id="PF00152">
    <property type="entry name" value="tRNA-synt_2"/>
    <property type="match status" value="1"/>
</dbReference>
<dbReference type="PANTHER" id="PTHR22594:SF5">
    <property type="entry name" value="ASPARTATE--TRNA LIGASE, MITOCHONDRIAL"/>
    <property type="match status" value="1"/>
</dbReference>
<feature type="site" description="Important for tRNA non-discrimination" evidence="7">
    <location>
        <position position="90"/>
    </location>
</feature>
<dbReference type="InterPro" id="IPR029351">
    <property type="entry name" value="GAD_dom"/>
</dbReference>
<dbReference type="InterPro" id="IPR045864">
    <property type="entry name" value="aa-tRNA-synth_II/BPL/LPL"/>
</dbReference>
<feature type="region of interest" description="Aspartate" evidence="7">
    <location>
        <begin position="206"/>
        <end position="209"/>
    </location>
</feature>
<dbReference type="AlphaFoldDB" id="A0A3E2NH34"/>
<comment type="catalytic activity">
    <reaction evidence="7">
        <text>tRNA(Asx) + L-aspartate + ATP = L-aspartyl-tRNA(Asx) + AMP + diphosphate</text>
        <dbReference type="Rhea" id="RHEA:18349"/>
        <dbReference type="Rhea" id="RHEA-COMP:9710"/>
        <dbReference type="Rhea" id="RHEA-COMP:9711"/>
        <dbReference type="ChEBI" id="CHEBI:29991"/>
        <dbReference type="ChEBI" id="CHEBI:30616"/>
        <dbReference type="ChEBI" id="CHEBI:33019"/>
        <dbReference type="ChEBI" id="CHEBI:78442"/>
        <dbReference type="ChEBI" id="CHEBI:78516"/>
        <dbReference type="ChEBI" id="CHEBI:456215"/>
        <dbReference type="EC" id="6.1.1.23"/>
    </reaction>
</comment>
<dbReference type="GO" id="GO:0050560">
    <property type="term" value="F:aspartate-tRNA(Asn) ligase activity"/>
    <property type="evidence" value="ECO:0007669"/>
    <property type="project" value="UniProtKB-EC"/>
</dbReference>
<keyword evidence="2 7" id="KW-0436">Ligase</keyword>
<feature type="binding site" evidence="7">
    <location>
        <position position="182"/>
    </location>
    <ligand>
        <name>L-aspartate</name>
        <dbReference type="ChEBI" id="CHEBI:29991"/>
    </ligand>
</feature>
<dbReference type="InterPro" id="IPR004115">
    <property type="entry name" value="GAD-like_sf"/>
</dbReference>
<keyword evidence="12" id="KW-1185">Reference proteome</keyword>
<dbReference type="InterPro" id="IPR004365">
    <property type="entry name" value="NA-bd_OB_tRNA"/>
</dbReference>
<dbReference type="NCBIfam" id="NF001750">
    <property type="entry name" value="PRK00476.1"/>
    <property type="match status" value="1"/>
</dbReference>
<comment type="caution">
    <text evidence="10">The sequence shown here is derived from an EMBL/GenBank/DDBJ whole genome shotgun (WGS) entry which is preliminary data.</text>
</comment>
<dbReference type="Pfam" id="PF02938">
    <property type="entry name" value="GAD"/>
    <property type="match status" value="1"/>
</dbReference>
<reference evidence="9 12" key="2">
    <citation type="journal article" date="2024" name="Int. J. Syst. Evol. Microbiol.">
        <title>Lacrimispora brassicae sp. nov. isolated from fermented cabbage, and proposal of Clostridium indicum Gundawar et al. 2019 and Clostridium methoxybenzovorans Mechichi et al. 1999 as heterotypic synonyms of Lacrimispora amygdalina (Parshina et al. 2003) Haas and Blanchard 2020 and Lacrimispora indolis (McClung and McCoy 1957) Haas and Blanchard 2020, respectively.</title>
        <authorList>
            <person name="Kobayashi H."/>
            <person name="Tanizawa Y."/>
            <person name="Sakamoto M."/>
            <person name="Ohkuma M."/>
            <person name="Tohno M."/>
        </authorList>
    </citation>
    <scope>NUCLEOTIDE SEQUENCE [LARGE SCALE GENOMIC DNA]</scope>
    <source>
        <strain evidence="9 12">DSM 12857</strain>
    </source>
</reference>
<dbReference type="GO" id="GO:0004815">
    <property type="term" value="F:aspartate-tRNA ligase activity"/>
    <property type="evidence" value="ECO:0007669"/>
    <property type="project" value="UniProtKB-UniRule"/>
</dbReference>
<evidence type="ECO:0000256" key="2">
    <source>
        <dbReference type="ARBA" id="ARBA00022598"/>
    </source>
</evidence>
<evidence type="ECO:0000313" key="10">
    <source>
        <dbReference type="EMBL" id="RFZ80328.1"/>
    </source>
</evidence>
<dbReference type="RefSeq" id="WP_117415644.1">
    <property type="nucleotide sequence ID" value="NZ_BRPJ01000091.1"/>
</dbReference>
<evidence type="ECO:0000256" key="3">
    <source>
        <dbReference type="ARBA" id="ARBA00022741"/>
    </source>
</evidence>
<reference evidence="10 11" key="1">
    <citation type="submission" date="2018-07" db="EMBL/GenBank/DDBJ databases">
        <title>New species, Clostridium PI-S10-A1B.</title>
        <authorList>
            <person name="Krishna G."/>
            <person name="Summeta K."/>
            <person name="Shikha S."/>
            <person name="Prabhu P.B."/>
            <person name="Suresh K."/>
        </authorList>
    </citation>
    <scope>NUCLEOTIDE SEQUENCE [LARGE SCALE GENOMIC DNA]</scope>
    <source>
        <strain evidence="10 11">PI-S10-A1B</strain>
    </source>
</reference>
<evidence type="ECO:0000259" key="8">
    <source>
        <dbReference type="PROSITE" id="PS50862"/>
    </source>
</evidence>
<dbReference type="OrthoDB" id="9802326at2"/>
<dbReference type="SUPFAM" id="SSF50249">
    <property type="entry name" value="Nucleic acid-binding proteins"/>
    <property type="match status" value="1"/>
</dbReference>
<comment type="subcellular location">
    <subcellularLocation>
        <location evidence="7">Cytoplasm</location>
    </subcellularLocation>
</comment>
<feature type="binding site" evidence="7">
    <location>
        <position position="456"/>
    </location>
    <ligand>
        <name>L-aspartate</name>
        <dbReference type="ChEBI" id="CHEBI:29991"/>
    </ligand>
</feature>
<evidence type="ECO:0000256" key="1">
    <source>
        <dbReference type="ARBA" id="ARBA00006303"/>
    </source>
</evidence>
<feature type="binding site" evidence="7">
    <location>
        <position position="497"/>
    </location>
    <ligand>
        <name>L-aspartate</name>
        <dbReference type="ChEBI" id="CHEBI:29991"/>
    </ligand>
</feature>